<comment type="caution">
    <text evidence="1">The sequence shown here is derived from an EMBL/GenBank/DDBJ whole genome shotgun (WGS) entry which is preliminary data.</text>
</comment>
<organism evidence="1 2">
    <name type="scientific">Stylosanthes scabra</name>
    <dbReference type="NCBI Taxonomy" id="79078"/>
    <lineage>
        <taxon>Eukaryota</taxon>
        <taxon>Viridiplantae</taxon>
        <taxon>Streptophyta</taxon>
        <taxon>Embryophyta</taxon>
        <taxon>Tracheophyta</taxon>
        <taxon>Spermatophyta</taxon>
        <taxon>Magnoliopsida</taxon>
        <taxon>eudicotyledons</taxon>
        <taxon>Gunneridae</taxon>
        <taxon>Pentapetalae</taxon>
        <taxon>rosids</taxon>
        <taxon>fabids</taxon>
        <taxon>Fabales</taxon>
        <taxon>Fabaceae</taxon>
        <taxon>Papilionoideae</taxon>
        <taxon>50 kb inversion clade</taxon>
        <taxon>dalbergioids sensu lato</taxon>
        <taxon>Dalbergieae</taxon>
        <taxon>Pterocarpus clade</taxon>
        <taxon>Stylosanthes</taxon>
    </lineage>
</organism>
<sequence>MKADRKKRVNADRKKHLDMVGEVVHAAIVVAVDGGGRSHIRLYACSTEMGTCVSAPSYIKDASRIKLIKKVVHQKASSLCFAALDLIELLF</sequence>
<reference evidence="1 2" key="1">
    <citation type="journal article" date="2023" name="Plants (Basel)">
        <title>Bridging the Gap: Combining Genomics and Transcriptomics Approaches to Understand Stylosanthes scabra, an Orphan Legume from the Brazilian Caatinga.</title>
        <authorList>
            <person name="Ferreira-Neto J.R.C."/>
            <person name="da Silva M.D."/>
            <person name="Binneck E."/>
            <person name="de Melo N.F."/>
            <person name="da Silva R.H."/>
            <person name="de Melo A.L.T.M."/>
            <person name="Pandolfi V."/>
            <person name="Bustamante F.O."/>
            <person name="Brasileiro-Vidal A.C."/>
            <person name="Benko-Iseppon A.M."/>
        </authorList>
    </citation>
    <scope>NUCLEOTIDE SEQUENCE [LARGE SCALE GENOMIC DNA]</scope>
    <source>
        <tissue evidence="1">Leaves</tissue>
    </source>
</reference>
<gene>
    <name evidence="1" type="ORF">PIB30_020612</name>
</gene>
<keyword evidence="2" id="KW-1185">Reference proteome</keyword>
<name>A0ABU6S8E8_9FABA</name>
<evidence type="ECO:0000313" key="2">
    <source>
        <dbReference type="Proteomes" id="UP001341840"/>
    </source>
</evidence>
<evidence type="ECO:0000313" key="1">
    <source>
        <dbReference type="EMBL" id="MED6132602.1"/>
    </source>
</evidence>
<dbReference type="Proteomes" id="UP001341840">
    <property type="component" value="Unassembled WGS sequence"/>
</dbReference>
<protein>
    <submittedName>
        <fullName evidence="1">Uncharacterized protein</fullName>
    </submittedName>
</protein>
<dbReference type="EMBL" id="JASCZI010060481">
    <property type="protein sequence ID" value="MED6132602.1"/>
    <property type="molecule type" value="Genomic_DNA"/>
</dbReference>
<accession>A0ABU6S8E8</accession>
<proteinExistence type="predicted"/>